<dbReference type="Gene3D" id="3.30.40.10">
    <property type="entry name" value="Zinc/RING finger domain, C3HC4 (zinc finger)"/>
    <property type="match status" value="1"/>
</dbReference>
<dbReference type="EMBL" id="CAJNOK010060641">
    <property type="protein sequence ID" value="CAF1636080.1"/>
    <property type="molecule type" value="Genomic_DNA"/>
</dbReference>
<organism evidence="3 4">
    <name type="scientific">Didymodactylos carnosus</name>
    <dbReference type="NCBI Taxonomy" id="1234261"/>
    <lineage>
        <taxon>Eukaryota</taxon>
        <taxon>Metazoa</taxon>
        <taxon>Spiralia</taxon>
        <taxon>Gnathifera</taxon>
        <taxon>Rotifera</taxon>
        <taxon>Eurotatoria</taxon>
        <taxon>Bdelloidea</taxon>
        <taxon>Philodinida</taxon>
        <taxon>Philodinidae</taxon>
        <taxon>Didymodactylos</taxon>
    </lineage>
</organism>
<protein>
    <recommendedName>
        <fullName evidence="1">U-box domain-containing protein</fullName>
    </recommendedName>
</protein>
<dbReference type="InterPro" id="IPR003613">
    <property type="entry name" value="Ubox_domain"/>
</dbReference>
<proteinExistence type="predicted"/>
<gene>
    <name evidence="2" type="ORF">OVA965_LOCUS44010</name>
    <name evidence="3" type="ORF">TMI583_LOCUS46528</name>
</gene>
<accession>A0A8S2WY24</accession>
<dbReference type="Pfam" id="PF04564">
    <property type="entry name" value="U-box"/>
    <property type="match status" value="1"/>
</dbReference>
<evidence type="ECO:0000259" key="1">
    <source>
        <dbReference type="Pfam" id="PF04564"/>
    </source>
</evidence>
<evidence type="ECO:0000313" key="4">
    <source>
        <dbReference type="Proteomes" id="UP000682733"/>
    </source>
</evidence>
<comment type="caution">
    <text evidence="3">The sequence shown here is derived from an EMBL/GenBank/DDBJ whole genome shotgun (WGS) entry which is preliminary data.</text>
</comment>
<dbReference type="InterPro" id="IPR013083">
    <property type="entry name" value="Znf_RING/FYVE/PHD"/>
</dbReference>
<sequence length="95" mass="11233">MVIHEESAIVKWINENHTSPITHEHLSKDGLRPNTQVKQMIQEFENKVRQRNYQFKQNIDVKKGKRTVFQATGKMLFEAEWLSKTVGPKIHFMLN</sequence>
<feature type="domain" description="U-box" evidence="1">
    <location>
        <begin position="5"/>
        <end position="47"/>
    </location>
</feature>
<evidence type="ECO:0000313" key="3">
    <source>
        <dbReference type="EMBL" id="CAF4467345.1"/>
    </source>
</evidence>
<evidence type="ECO:0000313" key="2">
    <source>
        <dbReference type="EMBL" id="CAF1636080.1"/>
    </source>
</evidence>
<reference evidence="3" key="1">
    <citation type="submission" date="2021-02" db="EMBL/GenBank/DDBJ databases">
        <authorList>
            <person name="Nowell W R."/>
        </authorList>
    </citation>
    <scope>NUCLEOTIDE SEQUENCE</scope>
</reference>
<dbReference type="Proteomes" id="UP000677228">
    <property type="component" value="Unassembled WGS sequence"/>
</dbReference>
<dbReference type="AlphaFoldDB" id="A0A8S2WY24"/>
<dbReference type="Proteomes" id="UP000682733">
    <property type="component" value="Unassembled WGS sequence"/>
</dbReference>
<name>A0A8S2WY24_9BILA</name>
<dbReference type="SUPFAM" id="SSF57850">
    <property type="entry name" value="RING/U-box"/>
    <property type="match status" value="1"/>
</dbReference>
<dbReference type="GO" id="GO:0004842">
    <property type="term" value="F:ubiquitin-protein transferase activity"/>
    <property type="evidence" value="ECO:0007669"/>
    <property type="project" value="InterPro"/>
</dbReference>
<dbReference type="EMBL" id="CAJOBA010086885">
    <property type="protein sequence ID" value="CAF4467345.1"/>
    <property type="molecule type" value="Genomic_DNA"/>
</dbReference>
<dbReference type="GO" id="GO:0016567">
    <property type="term" value="P:protein ubiquitination"/>
    <property type="evidence" value="ECO:0007669"/>
    <property type="project" value="InterPro"/>
</dbReference>